<dbReference type="eggNOG" id="KOG4475">
    <property type="taxonomic scope" value="Eukaryota"/>
</dbReference>
<feature type="non-terminal residue" evidence="4">
    <location>
        <position position="412"/>
    </location>
</feature>
<feature type="non-terminal residue" evidence="4">
    <location>
        <position position="1"/>
    </location>
</feature>
<evidence type="ECO:0000313" key="4">
    <source>
        <dbReference type="EMBL" id="EDO32296.1"/>
    </source>
</evidence>
<dbReference type="InterPro" id="IPR013783">
    <property type="entry name" value="Ig-like_fold"/>
</dbReference>
<dbReference type="STRING" id="45351.A7SVH4"/>
<dbReference type="EMBL" id="DS469835">
    <property type="protein sequence ID" value="EDO32296.1"/>
    <property type="molecule type" value="Genomic_DNA"/>
</dbReference>
<accession>A7SVH4</accession>
<dbReference type="InterPro" id="IPR003598">
    <property type="entry name" value="Ig_sub2"/>
</dbReference>
<dbReference type="SMART" id="SM00409">
    <property type="entry name" value="IG"/>
    <property type="match status" value="4"/>
</dbReference>
<dbReference type="PANTHER" id="PTHR10075:SF14">
    <property type="entry name" value="CELL ADHESION MOLECULE DSCAM2-RELATED"/>
    <property type="match status" value="1"/>
</dbReference>
<dbReference type="PRINTS" id="PR01832">
    <property type="entry name" value="VEGFRECEPTOR"/>
</dbReference>
<gene>
    <name evidence="4" type="ORF">NEMVEDRAFT_v1g384</name>
</gene>
<feature type="domain" description="Ig-like" evidence="3">
    <location>
        <begin position="231"/>
        <end position="318"/>
    </location>
</feature>
<evidence type="ECO:0000256" key="1">
    <source>
        <dbReference type="ARBA" id="ARBA00023157"/>
    </source>
</evidence>
<organism evidence="4 5">
    <name type="scientific">Nematostella vectensis</name>
    <name type="common">Starlet sea anemone</name>
    <dbReference type="NCBI Taxonomy" id="45351"/>
    <lineage>
        <taxon>Eukaryota</taxon>
        <taxon>Metazoa</taxon>
        <taxon>Cnidaria</taxon>
        <taxon>Anthozoa</taxon>
        <taxon>Hexacorallia</taxon>
        <taxon>Actiniaria</taxon>
        <taxon>Edwardsiidae</taxon>
        <taxon>Nematostella</taxon>
    </lineage>
</organism>
<dbReference type="Pfam" id="PF13927">
    <property type="entry name" value="Ig_3"/>
    <property type="match status" value="2"/>
</dbReference>
<dbReference type="InterPro" id="IPR036179">
    <property type="entry name" value="Ig-like_dom_sf"/>
</dbReference>
<dbReference type="PROSITE" id="PS50835">
    <property type="entry name" value="IG_LIKE"/>
    <property type="match status" value="4"/>
</dbReference>
<dbReference type="PANTHER" id="PTHR10075">
    <property type="entry name" value="BASIGIN RELATED"/>
    <property type="match status" value="1"/>
</dbReference>
<keyword evidence="1" id="KW-1015">Disulfide bond</keyword>
<name>A7SVH4_NEMVE</name>
<dbReference type="InParanoid" id="A7SVH4"/>
<dbReference type="InterPro" id="IPR007110">
    <property type="entry name" value="Ig-like_dom"/>
</dbReference>
<feature type="domain" description="Ig-like" evidence="3">
    <location>
        <begin position="330"/>
        <end position="410"/>
    </location>
</feature>
<dbReference type="SUPFAM" id="SSF48726">
    <property type="entry name" value="Immunoglobulin"/>
    <property type="match status" value="4"/>
</dbReference>
<dbReference type="FunFam" id="2.60.40.10:FF:000032">
    <property type="entry name" value="palladin isoform X1"/>
    <property type="match status" value="3"/>
</dbReference>
<proteinExistence type="predicted"/>
<evidence type="ECO:0000313" key="5">
    <source>
        <dbReference type="Proteomes" id="UP000001593"/>
    </source>
</evidence>
<keyword evidence="2" id="KW-0393">Immunoglobulin domain</keyword>
<feature type="domain" description="Ig-like" evidence="3">
    <location>
        <begin position="42"/>
        <end position="124"/>
    </location>
</feature>
<sequence>NGTLSIVLRRTTDAGRYVCTAVNAIGIIHKSTNYIVWYENRPFKTKIGNNLTTMKGRKLTLICHATGRPRPTITWFRGGEEMRTKVTNNGSLILEKVSSSDIGRYTCTARNAFGKDNANSTTIPPGDGSPVKVSVGDNITVITDTPLLIDCEVSGIPFPSVVWVKDGRVLMGEGYVIFDNGTLVLRRARPADSGRYTCTANNSRGKDHISSQPTIERPVAPRDIPLGDGSPTIARIADNATVLTGSRLTIDCVATGVPKPSIIWRKDGRELIGAGSYMAPGNGSLLIQQVAASHHGVFTCTATNPVGEDSVSSNIRVRTTDKVEKSDMKPVDVRIGGQVTSLSGVDITLNCSARGLPPPDIEWMNGGKMITVQGPRLVLRNVMSSDSGNYTCIASNVVGRASASTMVNVTGR</sequence>
<feature type="domain" description="Ig-like" evidence="3">
    <location>
        <begin position="130"/>
        <end position="216"/>
    </location>
</feature>
<keyword evidence="5" id="KW-1185">Reference proteome</keyword>
<dbReference type="HOGENOM" id="CLU_807922_0_0_1"/>
<dbReference type="OMA" id="RIRRWTH"/>
<dbReference type="InterPro" id="IPR003599">
    <property type="entry name" value="Ig_sub"/>
</dbReference>
<dbReference type="SMART" id="SM00408">
    <property type="entry name" value="IGc2"/>
    <property type="match status" value="4"/>
</dbReference>
<reference evidence="4 5" key="1">
    <citation type="journal article" date="2007" name="Science">
        <title>Sea anemone genome reveals ancestral eumetazoan gene repertoire and genomic organization.</title>
        <authorList>
            <person name="Putnam N.H."/>
            <person name="Srivastava M."/>
            <person name="Hellsten U."/>
            <person name="Dirks B."/>
            <person name="Chapman J."/>
            <person name="Salamov A."/>
            <person name="Terry A."/>
            <person name="Shapiro H."/>
            <person name="Lindquist E."/>
            <person name="Kapitonov V.V."/>
            <person name="Jurka J."/>
            <person name="Genikhovich G."/>
            <person name="Grigoriev I.V."/>
            <person name="Lucas S.M."/>
            <person name="Steele R.E."/>
            <person name="Finnerty J.R."/>
            <person name="Technau U."/>
            <person name="Martindale M.Q."/>
            <person name="Rokhsar D.S."/>
        </authorList>
    </citation>
    <scope>NUCLEOTIDE SEQUENCE [LARGE SCALE GENOMIC DNA]</scope>
    <source>
        <strain evidence="5">CH2 X CH6</strain>
    </source>
</reference>
<dbReference type="Pfam" id="PF07679">
    <property type="entry name" value="I-set"/>
    <property type="match status" value="2"/>
</dbReference>
<dbReference type="AlphaFoldDB" id="A7SVH4"/>
<evidence type="ECO:0000259" key="3">
    <source>
        <dbReference type="PROSITE" id="PS50835"/>
    </source>
</evidence>
<dbReference type="Proteomes" id="UP000001593">
    <property type="component" value="Unassembled WGS sequence"/>
</dbReference>
<protein>
    <recommendedName>
        <fullName evidence="3">Ig-like domain-containing protein</fullName>
    </recommendedName>
</protein>
<evidence type="ECO:0000256" key="2">
    <source>
        <dbReference type="ARBA" id="ARBA00023319"/>
    </source>
</evidence>
<dbReference type="InterPro" id="IPR013098">
    <property type="entry name" value="Ig_I-set"/>
</dbReference>
<dbReference type="Gene3D" id="2.60.40.10">
    <property type="entry name" value="Immunoglobulins"/>
    <property type="match status" value="4"/>
</dbReference>